<dbReference type="Gene3D" id="4.10.400.10">
    <property type="entry name" value="Low-density Lipoprotein Receptor"/>
    <property type="match status" value="1"/>
</dbReference>
<organism evidence="6 8">
    <name type="scientific">Adineta ricciae</name>
    <name type="common">Rotifer</name>
    <dbReference type="NCBI Taxonomy" id="249248"/>
    <lineage>
        <taxon>Eukaryota</taxon>
        <taxon>Metazoa</taxon>
        <taxon>Spiralia</taxon>
        <taxon>Gnathifera</taxon>
        <taxon>Rotifera</taxon>
        <taxon>Eurotatoria</taxon>
        <taxon>Bdelloidea</taxon>
        <taxon>Adinetida</taxon>
        <taxon>Adinetidae</taxon>
        <taxon>Adineta</taxon>
    </lineage>
</organism>
<name>A0A814QPQ1_ADIRI</name>
<dbReference type="Proteomes" id="UP000663852">
    <property type="component" value="Unassembled WGS sequence"/>
</dbReference>
<evidence type="ECO:0000313" key="8">
    <source>
        <dbReference type="Proteomes" id="UP000663852"/>
    </source>
</evidence>
<dbReference type="PROSITE" id="PS50068">
    <property type="entry name" value="LDLRA_2"/>
    <property type="match status" value="1"/>
</dbReference>
<dbReference type="AlphaFoldDB" id="A0A814QPQ1"/>
<feature type="chain" id="PRO_5036410673" evidence="4">
    <location>
        <begin position="24"/>
        <end position="289"/>
    </location>
</feature>
<dbReference type="Proteomes" id="UP000663828">
    <property type="component" value="Unassembled WGS sequence"/>
</dbReference>
<keyword evidence="3" id="KW-0812">Transmembrane</keyword>
<feature type="signal peptide" evidence="4">
    <location>
        <begin position="1"/>
        <end position="23"/>
    </location>
</feature>
<protein>
    <submittedName>
        <fullName evidence="6">Uncharacterized protein</fullName>
    </submittedName>
</protein>
<evidence type="ECO:0000256" key="1">
    <source>
        <dbReference type="ARBA" id="ARBA00023157"/>
    </source>
</evidence>
<evidence type="ECO:0000256" key="2">
    <source>
        <dbReference type="PROSITE-ProRule" id="PRU00124"/>
    </source>
</evidence>
<feature type="transmembrane region" description="Helical" evidence="3">
    <location>
        <begin position="202"/>
        <end position="227"/>
    </location>
</feature>
<evidence type="ECO:0000313" key="5">
    <source>
        <dbReference type="EMBL" id="CAF0787866.1"/>
    </source>
</evidence>
<comment type="caution">
    <text evidence="6">The sequence shown here is derived from an EMBL/GenBank/DDBJ whole genome shotgun (WGS) entry which is preliminary data.</text>
</comment>
<keyword evidence="1 2" id="KW-1015">Disulfide bond</keyword>
<dbReference type="EMBL" id="CAJNOJ010000106">
    <property type="protein sequence ID" value="CAF1122563.1"/>
    <property type="molecule type" value="Genomic_DNA"/>
</dbReference>
<keyword evidence="3" id="KW-1133">Transmembrane helix</keyword>
<evidence type="ECO:0000313" key="6">
    <source>
        <dbReference type="EMBL" id="CAF1122563.1"/>
    </source>
</evidence>
<evidence type="ECO:0000256" key="3">
    <source>
        <dbReference type="SAM" id="Phobius"/>
    </source>
</evidence>
<keyword evidence="3" id="KW-0472">Membrane</keyword>
<accession>A0A814QPQ1</accession>
<evidence type="ECO:0000256" key="4">
    <source>
        <dbReference type="SAM" id="SignalP"/>
    </source>
</evidence>
<keyword evidence="7" id="KW-1185">Reference proteome</keyword>
<dbReference type="InterPro" id="IPR002172">
    <property type="entry name" value="LDrepeatLR_classA_rpt"/>
</dbReference>
<comment type="caution">
    <text evidence="2">Lacks conserved residue(s) required for the propagation of feature annotation.</text>
</comment>
<reference evidence="6" key="1">
    <citation type="submission" date="2021-02" db="EMBL/GenBank/DDBJ databases">
        <authorList>
            <person name="Nowell W R."/>
        </authorList>
    </citation>
    <scope>NUCLEOTIDE SEQUENCE</scope>
</reference>
<evidence type="ECO:0000313" key="7">
    <source>
        <dbReference type="Proteomes" id="UP000663828"/>
    </source>
</evidence>
<dbReference type="InterPro" id="IPR036055">
    <property type="entry name" value="LDL_receptor-like_sf"/>
</dbReference>
<dbReference type="OrthoDB" id="10046578at2759"/>
<sequence length="289" mass="33281">MTNTSRILLWCWSFLALIQTIYSNSISAQWTSFCNQTINMSSPLSIIFTPSSLANLSCCNLTLIKPSAINSSEQILINMNITQIIPSFRIFNKQFQTIDLTNYSLFNHTYFRSNILDLPLTFSLCHFNIQPFEMTITNITKGPCFANQYRCLINNQDQWCSDQTFHCDGYYSCPQGNDEHNCPKSMSRLTLPKMKRTISGGVVTTIIIFGLLLIISSVSIAIAFLYFQRKRQRRRQFTYSLESTSDDWEPSGTGYHLFDNWTTNQRHNTGNHIDNIIIDANEHMPITNR</sequence>
<dbReference type="EMBL" id="CAJNOR010000079">
    <property type="protein sequence ID" value="CAF0787866.1"/>
    <property type="molecule type" value="Genomic_DNA"/>
</dbReference>
<keyword evidence="4" id="KW-0732">Signal</keyword>
<dbReference type="SUPFAM" id="SSF57424">
    <property type="entry name" value="LDL receptor-like module"/>
    <property type="match status" value="1"/>
</dbReference>
<feature type="disulfide bond" evidence="2">
    <location>
        <begin position="167"/>
        <end position="182"/>
    </location>
</feature>
<proteinExistence type="predicted"/>
<gene>
    <name evidence="6" type="ORF">EDS130_LOCUS21134</name>
    <name evidence="5" type="ORF">XAT740_LOCUS2328</name>
</gene>